<dbReference type="InterPro" id="IPR001789">
    <property type="entry name" value="Sig_transdc_resp-reg_receiver"/>
</dbReference>
<dbReference type="Gene3D" id="1.10.287.130">
    <property type="match status" value="1"/>
</dbReference>
<keyword evidence="6" id="KW-0418">Kinase</keyword>
<dbReference type="InterPro" id="IPR003661">
    <property type="entry name" value="HisK_dim/P_dom"/>
</dbReference>
<evidence type="ECO:0000256" key="3">
    <source>
        <dbReference type="ARBA" id="ARBA00012438"/>
    </source>
</evidence>
<dbReference type="PRINTS" id="PR00344">
    <property type="entry name" value="BCTRLSENSOR"/>
</dbReference>
<dbReference type="InterPro" id="IPR001610">
    <property type="entry name" value="PAC"/>
</dbReference>
<keyword evidence="4 7" id="KW-0597">Phosphoprotein</keyword>
<dbReference type="Pfam" id="PF00072">
    <property type="entry name" value="Response_reg"/>
    <property type="match status" value="1"/>
</dbReference>
<dbReference type="CDD" id="cd00082">
    <property type="entry name" value="HisKA"/>
    <property type="match status" value="1"/>
</dbReference>
<name>A0A7Y9LMQ5_9BURK</name>
<keyword evidence="5" id="KW-0808">Transferase</keyword>
<comment type="subcellular location">
    <subcellularLocation>
        <location evidence="2">Cell inner membrane</location>
        <topology evidence="2">Multi-pass membrane protein</topology>
    </subcellularLocation>
</comment>
<dbReference type="InterPro" id="IPR036097">
    <property type="entry name" value="HisK_dim/P_sf"/>
</dbReference>
<dbReference type="GO" id="GO:0000155">
    <property type="term" value="F:phosphorelay sensor kinase activity"/>
    <property type="evidence" value="ECO:0007669"/>
    <property type="project" value="InterPro"/>
</dbReference>
<dbReference type="Proteomes" id="UP000542125">
    <property type="component" value="Unassembled WGS sequence"/>
</dbReference>
<dbReference type="InterPro" id="IPR011006">
    <property type="entry name" value="CheY-like_superfamily"/>
</dbReference>
<feature type="domain" description="Response regulatory" evidence="9">
    <location>
        <begin position="558"/>
        <end position="674"/>
    </location>
</feature>
<dbReference type="Gene3D" id="3.30.565.10">
    <property type="entry name" value="Histidine kinase-like ATPase, C-terminal domain"/>
    <property type="match status" value="1"/>
</dbReference>
<dbReference type="SUPFAM" id="SSF55874">
    <property type="entry name" value="ATPase domain of HSP90 chaperone/DNA topoisomerase II/histidine kinase"/>
    <property type="match status" value="1"/>
</dbReference>
<evidence type="ECO:0000256" key="1">
    <source>
        <dbReference type="ARBA" id="ARBA00000085"/>
    </source>
</evidence>
<dbReference type="EC" id="2.7.13.3" evidence="3"/>
<dbReference type="SUPFAM" id="SSF52172">
    <property type="entry name" value="CheY-like"/>
    <property type="match status" value="1"/>
</dbReference>
<dbReference type="InterPro" id="IPR000700">
    <property type="entry name" value="PAS-assoc_C"/>
</dbReference>
<dbReference type="Gene3D" id="3.40.50.2300">
    <property type="match status" value="1"/>
</dbReference>
<keyword evidence="12" id="KW-1185">Reference proteome</keyword>
<dbReference type="PROSITE" id="PS50113">
    <property type="entry name" value="PAC"/>
    <property type="match status" value="2"/>
</dbReference>
<dbReference type="PROSITE" id="PS50110">
    <property type="entry name" value="RESPONSE_REGULATORY"/>
    <property type="match status" value="1"/>
</dbReference>
<dbReference type="InterPro" id="IPR005467">
    <property type="entry name" value="His_kinase_dom"/>
</dbReference>
<dbReference type="InterPro" id="IPR036890">
    <property type="entry name" value="HATPase_C_sf"/>
</dbReference>
<evidence type="ECO:0000259" key="8">
    <source>
        <dbReference type="PROSITE" id="PS50109"/>
    </source>
</evidence>
<comment type="catalytic activity">
    <reaction evidence="1">
        <text>ATP + protein L-histidine = ADP + protein N-phospho-L-histidine.</text>
        <dbReference type="EC" id="2.7.13.3"/>
    </reaction>
</comment>
<dbReference type="Pfam" id="PF08447">
    <property type="entry name" value="PAS_3"/>
    <property type="match status" value="1"/>
</dbReference>
<dbReference type="SMART" id="SM00388">
    <property type="entry name" value="HisKA"/>
    <property type="match status" value="1"/>
</dbReference>
<dbReference type="CDD" id="cd17580">
    <property type="entry name" value="REC_2_DhkD-like"/>
    <property type="match status" value="1"/>
</dbReference>
<organism evidence="11 12">
    <name type="scientific">Pigmentiphaga litoralis</name>
    <dbReference type="NCBI Taxonomy" id="516702"/>
    <lineage>
        <taxon>Bacteria</taxon>
        <taxon>Pseudomonadati</taxon>
        <taxon>Pseudomonadota</taxon>
        <taxon>Betaproteobacteria</taxon>
        <taxon>Burkholderiales</taxon>
        <taxon>Alcaligenaceae</taxon>
        <taxon>Pigmentiphaga</taxon>
    </lineage>
</organism>
<sequence length="675" mass="74293">MASTGWQRVTLTRHSPFGTPHFNVPHAMTRPSLPRDSLPATDAHYRALFEQCALGMARAQFPDGRWLEVNAAFCQMLGRTPEEMLVACWPEMTHPDDIKADLVNFERMAAGQLNAYSLEKRLLHKDGHYIWTKLHLSVVRDASGAPDYEMAVIEDIRERKAAEEELVQSRLKLEAERAWFKAIVDTIPTGLIMLDASGAMILENAEWKKTWAGNAIVDSVVDYDAYKGFRPDTGERIDALDWPCALSLKQGISTRDVVLDIERLNGTRGTIVVSSSPILDRDGNIVGAVAANMDITELRAAQARLVEADKRKDEFLAMLAHELRGPMSAIVNTVQLLTRQTTEDSARTYLAILTRQSEVLGGLVNDLLDVSRITRGLIELKHERLDVGALVNQALETVQSLMDEKGHTLSVTLPRKIVEVTGDPVRFEQILVNLLTNAAKYTDPEGRIALTLEQCDEQACIRVRDNGIGIANDMRDRIFDLFAQANGGLARSQGGLGIGLTIVRSLVQLHKGKIEVLSEGLGHGAEFTVSFPIAAPQARAARTYQQQPLPAVQPGGKRVLVVDDNPDIAETLALLLEHFGHTVTVAHDGPAALQKAEEVDPEVILLDIGLPGMDGYEVARRLRKDPRLGHVILAAVTGYGQDQDRRVAIEAGFNKHFTKPVDIDALNAYVTSAKL</sequence>
<comment type="caution">
    <text evidence="11">The sequence shown here is derived from an EMBL/GenBank/DDBJ whole genome shotgun (WGS) entry which is preliminary data.</text>
</comment>
<dbReference type="CDD" id="cd00075">
    <property type="entry name" value="HATPase"/>
    <property type="match status" value="1"/>
</dbReference>
<dbReference type="GO" id="GO:0005886">
    <property type="term" value="C:plasma membrane"/>
    <property type="evidence" value="ECO:0007669"/>
    <property type="project" value="UniProtKB-SubCell"/>
</dbReference>
<gene>
    <name evidence="11" type="ORF">FHW18_001786</name>
</gene>
<dbReference type="SUPFAM" id="SSF47384">
    <property type="entry name" value="Homodimeric domain of signal transducing histidine kinase"/>
    <property type="match status" value="1"/>
</dbReference>
<accession>A0A7Y9LMQ5</accession>
<dbReference type="InterPro" id="IPR003594">
    <property type="entry name" value="HATPase_dom"/>
</dbReference>
<dbReference type="PANTHER" id="PTHR43547:SF2">
    <property type="entry name" value="HYBRID SIGNAL TRANSDUCTION HISTIDINE KINASE C"/>
    <property type="match status" value="1"/>
</dbReference>
<evidence type="ECO:0000256" key="6">
    <source>
        <dbReference type="ARBA" id="ARBA00022777"/>
    </source>
</evidence>
<dbReference type="NCBIfam" id="TIGR00229">
    <property type="entry name" value="sensory_box"/>
    <property type="match status" value="1"/>
</dbReference>
<dbReference type="SMART" id="SM00387">
    <property type="entry name" value="HATPase_c"/>
    <property type="match status" value="1"/>
</dbReference>
<dbReference type="InterPro" id="IPR000014">
    <property type="entry name" value="PAS"/>
</dbReference>
<dbReference type="Gene3D" id="3.30.450.20">
    <property type="entry name" value="PAS domain"/>
    <property type="match status" value="2"/>
</dbReference>
<evidence type="ECO:0000256" key="4">
    <source>
        <dbReference type="ARBA" id="ARBA00022553"/>
    </source>
</evidence>
<evidence type="ECO:0000313" key="11">
    <source>
        <dbReference type="EMBL" id="NYE82515.1"/>
    </source>
</evidence>
<feature type="domain" description="PAC" evidence="10">
    <location>
        <begin position="116"/>
        <end position="168"/>
    </location>
</feature>
<feature type="modified residue" description="4-aspartylphosphate" evidence="7">
    <location>
        <position position="607"/>
    </location>
</feature>
<dbReference type="SMART" id="SM00448">
    <property type="entry name" value="REC"/>
    <property type="match status" value="1"/>
</dbReference>
<evidence type="ECO:0000259" key="9">
    <source>
        <dbReference type="PROSITE" id="PS50110"/>
    </source>
</evidence>
<evidence type="ECO:0000256" key="7">
    <source>
        <dbReference type="PROSITE-ProRule" id="PRU00169"/>
    </source>
</evidence>
<protein>
    <recommendedName>
        <fullName evidence="3">histidine kinase</fullName>
        <ecNumber evidence="3">2.7.13.3</ecNumber>
    </recommendedName>
</protein>
<feature type="domain" description="PAC" evidence="10">
    <location>
        <begin position="255"/>
        <end position="307"/>
    </location>
</feature>
<evidence type="ECO:0000259" key="10">
    <source>
        <dbReference type="PROSITE" id="PS50113"/>
    </source>
</evidence>
<dbReference type="Pfam" id="PF02518">
    <property type="entry name" value="HATPase_c"/>
    <property type="match status" value="1"/>
</dbReference>
<evidence type="ECO:0000256" key="5">
    <source>
        <dbReference type="ARBA" id="ARBA00022679"/>
    </source>
</evidence>
<dbReference type="SMART" id="SM00086">
    <property type="entry name" value="PAC"/>
    <property type="match status" value="2"/>
</dbReference>
<dbReference type="PROSITE" id="PS50109">
    <property type="entry name" value="HIS_KIN"/>
    <property type="match status" value="1"/>
</dbReference>
<dbReference type="InterPro" id="IPR013655">
    <property type="entry name" value="PAS_fold_3"/>
</dbReference>
<dbReference type="Pfam" id="PF00512">
    <property type="entry name" value="HisKA"/>
    <property type="match status" value="1"/>
</dbReference>
<dbReference type="SMART" id="SM00091">
    <property type="entry name" value="PAS"/>
    <property type="match status" value="2"/>
</dbReference>
<dbReference type="AlphaFoldDB" id="A0A7Y9LMQ5"/>
<dbReference type="InterPro" id="IPR004358">
    <property type="entry name" value="Sig_transdc_His_kin-like_C"/>
</dbReference>
<dbReference type="FunFam" id="3.30.565.10:FF:000006">
    <property type="entry name" value="Sensor histidine kinase WalK"/>
    <property type="match status" value="1"/>
</dbReference>
<proteinExistence type="predicted"/>
<dbReference type="SUPFAM" id="SSF55785">
    <property type="entry name" value="PYP-like sensor domain (PAS domain)"/>
    <property type="match status" value="2"/>
</dbReference>
<evidence type="ECO:0000256" key="2">
    <source>
        <dbReference type="ARBA" id="ARBA00004429"/>
    </source>
</evidence>
<dbReference type="CDD" id="cd00130">
    <property type="entry name" value="PAS"/>
    <property type="match status" value="1"/>
</dbReference>
<dbReference type="InterPro" id="IPR035965">
    <property type="entry name" value="PAS-like_dom_sf"/>
</dbReference>
<dbReference type="PANTHER" id="PTHR43547">
    <property type="entry name" value="TWO-COMPONENT HISTIDINE KINASE"/>
    <property type="match status" value="1"/>
</dbReference>
<feature type="domain" description="Histidine kinase" evidence="8">
    <location>
        <begin position="318"/>
        <end position="535"/>
    </location>
</feature>
<reference evidence="11 12" key="1">
    <citation type="submission" date="2020-07" db="EMBL/GenBank/DDBJ databases">
        <title>Genomic Encyclopedia of Type Strains, Phase IV (KMG-V): Genome sequencing to study the core and pangenomes of soil and plant-associated prokaryotes.</title>
        <authorList>
            <person name="Whitman W."/>
        </authorList>
    </citation>
    <scope>NUCLEOTIDE SEQUENCE [LARGE SCALE GENOMIC DNA]</scope>
    <source>
        <strain evidence="11 12">SAS40</strain>
    </source>
</reference>
<evidence type="ECO:0000313" key="12">
    <source>
        <dbReference type="Proteomes" id="UP000542125"/>
    </source>
</evidence>
<dbReference type="EMBL" id="JACBYR010000001">
    <property type="protein sequence ID" value="NYE82515.1"/>
    <property type="molecule type" value="Genomic_DNA"/>
</dbReference>
<dbReference type="RefSeq" id="WP_179585472.1">
    <property type="nucleotide sequence ID" value="NZ_JACBYR010000001.1"/>
</dbReference>